<keyword evidence="2" id="KW-1185">Reference proteome</keyword>
<comment type="caution">
    <text evidence="1">The sequence shown here is derived from an EMBL/GenBank/DDBJ whole genome shotgun (WGS) entry which is preliminary data.</text>
</comment>
<organism evidence="1 2">
    <name type="scientific">Ancylostoma ceylanicum</name>
    <dbReference type="NCBI Taxonomy" id="53326"/>
    <lineage>
        <taxon>Eukaryota</taxon>
        <taxon>Metazoa</taxon>
        <taxon>Ecdysozoa</taxon>
        <taxon>Nematoda</taxon>
        <taxon>Chromadorea</taxon>
        <taxon>Rhabditida</taxon>
        <taxon>Rhabditina</taxon>
        <taxon>Rhabditomorpha</taxon>
        <taxon>Strongyloidea</taxon>
        <taxon>Ancylostomatidae</taxon>
        <taxon>Ancylostomatinae</taxon>
        <taxon>Ancylostoma</taxon>
    </lineage>
</organism>
<evidence type="ECO:0000313" key="2">
    <source>
        <dbReference type="Proteomes" id="UP000024635"/>
    </source>
</evidence>
<dbReference type="AlphaFoldDB" id="A0A016UEJ8"/>
<dbReference type="EMBL" id="JARK01001380">
    <property type="protein sequence ID" value="EYC13356.1"/>
    <property type="molecule type" value="Genomic_DNA"/>
</dbReference>
<proteinExistence type="predicted"/>
<sequence length="76" mass="8617">MVQKSSFSTFATVKLVHKSESIRLAVEKRRSLSAKSFCRSDLDRASMNLQLFTETDEYFAQCRPSLLTLLSIEGVI</sequence>
<name>A0A016UEJ8_9BILA</name>
<protein>
    <submittedName>
        <fullName evidence="1">Uncharacterized protein</fullName>
    </submittedName>
</protein>
<accession>A0A016UEJ8</accession>
<reference evidence="2" key="1">
    <citation type="journal article" date="2015" name="Nat. Genet.">
        <title>The genome and transcriptome of the zoonotic hookworm Ancylostoma ceylanicum identify infection-specific gene families.</title>
        <authorList>
            <person name="Schwarz E.M."/>
            <person name="Hu Y."/>
            <person name="Antoshechkin I."/>
            <person name="Miller M.M."/>
            <person name="Sternberg P.W."/>
            <person name="Aroian R.V."/>
        </authorList>
    </citation>
    <scope>NUCLEOTIDE SEQUENCE</scope>
    <source>
        <strain evidence="2">HY135</strain>
    </source>
</reference>
<gene>
    <name evidence="1" type="primary">Acey_s0044.g939</name>
    <name evidence="1" type="ORF">Y032_0044g939</name>
</gene>
<dbReference type="Proteomes" id="UP000024635">
    <property type="component" value="Unassembled WGS sequence"/>
</dbReference>
<evidence type="ECO:0000313" key="1">
    <source>
        <dbReference type="EMBL" id="EYC13356.1"/>
    </source>
</evidence>